<organism evidence="2 3">
    <name type="scientific">Metarhizium rileyi (strain RCEF 4871)</name>
    <name type="common">Nomuraea rileyi</name>
    <dbReference type="NCBI Taxonomy" id="1649241"/>
    <lineage>
        <taxon>Eukaryota</taxon>
        <taxon>Fungi</taxon>
        <taxon>Dikarya</taxon>
        <taxon>Ascomycota</taxon>
        <taxon>Pezizomycotina</taxon>
        <taxon>Sordariomycetes</taxon>
        <taxon>Hypocreomycetidae</taxon>
        <taxon>Hypocreales</taxon>
        <taxon>Clavicipitaceae</taxon>
        <taxon>Metarhizium</taxon>
    </lineage>
</organism>
<sequence length="139" mass="15250">MPRQQAGPNDQARRQVTVEPAPAQPMTSDARLRGGEHRPLDEVCLLPPSRAPGPELCSSQRKDADESPKSAEARAGVLLSREPAVLLMWSVQVAREDRSAARIRRDFYEGMFADMDRSARVKASSPGACRGLGFPLRNI</sequence>
<evidence type="ECO:0000313" key="2">
    <source>
        <dbReference type="EMBL" id="TWU71852.1"/>
    </source>
</evidence>
<accession>A0A5C6G233</accession>
<feature type="region of interest" description="Disordered" evidence="1">
    <location>
        <begin position="1"/>
        <end position="75"/>
    </location>
</feature>
<reference evidence="3" key="1">
    <citation type="submission" date="2018-12" db="EMBL/GenBank/DDBJ databases">
        <title>The complete genome of Metarhizium rileyi, a key fungal pathogen of Lepidoptera.</title>
        <authorList>
            <person name="Binneck E."/>
            <person name="Lastra C.C.L."/>
            <person name="Sosa-Gomez D.R."/>
        </authorList>
    </citation>
    <scope>NUCLEOTIDE SEQUENCE [LARGE SCALE GENOMIC DNA]</scope>
    <source>
        <strain evidence="3">Cep018-CH2</strain>
    </source>
</reference>
<comment type="caution">
    <text evidence="2">The sequence shown here is derived from an EMBL/GenBank/DDBJ whole genome shotgun (WGS) entry which is preliminary data.</text>
</comment>
<dbReference type="AlphaFoldDB" id="A0A5C6G233"/>
<feature type="compositionally biased region" description="Basic and acidic residues" evidence="1">
    <location>
        <begin position="60"/>
        <end position="72"/>
    </location>
</feature>
<dbReference type="Proteomes" id="UP000317257">
    <property type="component" value="Unassembled WGS sequence"/>
</dbReference>
<evidence type="ECO:0000256" key="1">
    <source>
        <dbReference type="SAM" id="MobiDB-lite"/>
    </source>
</evidence>
<proteinExistence type="predicted"/>
<name>A0A5C6G233_METRR</name>
<evidence type="ECO:0000313" key="3">
    <source>
        <dbReference type="Proteomes" id="UP000317257"/>
    </source>
</evidence>
<gene>
    <name evidence="2" type="ORF">ED733_003063</name>
</gene>
<protein>
    <submittedName>
        <fullName evidence="2">Uncharacterized protein</fullName>
    </submittedName>
</protein>
<feature type="compositionally biased region" description="Basic and acidic residues" evidence="1">
    <location>
        <begin position="30"/>
        <end position="41"/>
    </location>
</feature>
<dbReference type="EMBL" id="SBHS01000036">
    <property type="protein sequence ID" value="TWU71852.1"/>
    <property type="molecule type" value="Genomic_DNA"/>
</dbReference>